<dbReference type="PANTHER" id="PTHR14191:SF3">
    <property type="entry name" value="NA(+)_H(+) EXCHANGE REGULATORY COFACTOR-LIKE PROTEIN NRFL-1"/>
    <property type="match status" value="1"/>
</dbReference>
<comment type="subcellular location">
    <subcellularLocation>
        <location evidence="1">Cell membrane</location>
    </subcellularLocation>
</comment>
<dbReference type="SMART" id="SM00228">
    <property type="entry name" value="PDZ"/>
    <property type="match status" value="1"/>
</dbReference>
<dbReference type="InterPro" id="IPR041489">
    <property type="entry name" value="PDZ_6"/>
</dbReference>
<keyword evidence="3" id="KW-0677">Repeat</keyword>
<dbReference type="InterPro" id="IPR036034">
    <property type="entry name" value="PDZ_sf"/>
</dbReference>
<dbReference type="SUPFAM" id="SSF50156">
    <property type="entry name" value="PDZ domain-like"/>
    <property type="match status" value="1"/>
</dbReference>
<reference evidence="5 6" key="2">
    <citation type="submission" date="2018-11" db="EMBL/GenBank/DDBJ databases">
        <authorList>
            <consortium name="Pathogen Informatics"/>
        </authorList>
    </citation>
    <scope>NUCLEOTIDE SEQUENCE [LARGE SCALE GENOMIC DNA]</scope>
</reference>
<keyword evidence="6" id="KW-1185">Reference proteome</keyword>
<evidence type="ECO:0000313" key="5">
    <source>
        <dbReference type="EMBL" id="VDM48113.1"/>
    </source>
</evidence>
<evidence type="ECO:0000256" key="1">
    <source>
        <dbReference type="ARBA" id="ARBA00004236"/>
    </source>
</evidence>
<protein>
    <submittedName>
        <fullName evidence="7">PDZ domain-containing protein</fullName>
    </submittedName>
</protein>
<organism evidence="6 7">
    <name type="scientific">Toxocara canis</name>
    <name type="common">Canine roundworm</name>
    <dbReference type="NCBI Taxonomy" id="6265"/>
    <lineage>
        <taxon>Eukaryota</taxon>
        <taxon>Metazoa</taxon>
        <taxon>Ecdysozoa</taxon>
        <taxon>Nematoda</taxon>
        <taxon>Chromadorea</taxon>
        <taxon>Rhabditida</taxon>
        <taxon>Spirurina</taxon>
        <taxon>Ascaridomorpha</taxon>
        <taxon>Ascaridoidea</taxon>
        <taxon>Toxocaridae</taxon>
        <taxon>Toxocara</taxon>
    </lineage>
</organism>
<evidence type="ECO:0000256" key="3">
    <source>
        <dbReference type="ARBA" id="ARBA00022737"/>
    </source>
</evidence>
<dbReference type="Proteomes" id="UP000050794">
    <property type="component" value="Unassembled WGS sequence"/>
</dbReference>
<dbReference type="WBParaSite" id="TCNE_0001679301-mRNA-1">
    <property type="protein sequence ID" value="TCNE_0001679301-mRNA-1"/>
    <property type="gene ID" value="TCNE_0001679301"/>
</dbReference>
<evidence type="ECO:0000259" key="4">
    <source>
        <dbReference type="PROSITE" id="PS50106"/>
    </source>
</evidence>
<dbReference type="EMBL" id="UYWY01023896">
    <property type="protein sequence ID" value="VDM48113.1"/>
    <property type="molecule type" value="Genomic_DNA"/>
</dbReference>
<dbReference type="PANTHER" id="PTHR14191">
    <property type="entry name" value="PDZ DOMAIN CONTAINING PROTEIN"/>
    <property type="match status" value="1"/>
</dbReference>
<evidence type="ECO:0000313" key="7">
    <source>
        <dbReference type="WBParaSite" id="TCNE_0001679301-mRNA-1"/>
    </source>
</evidence>
<dbReference type="Pfam" id="PF17820">
    <property type="entry name" value="PDZ_6"/>
    <property type="match status" value="1"/>
</dbReference>
<proteinExistence type="predicted"/>
<dbReference type="AlphaFoldDB" id="A0A183V7S2"/>
<gene>
    <name evidence="5" type="ORF">TCNE_LOCUS16792</name>
</gene>
<keyword evidence="2" id="KW-0472">Membrane</keyword>
<accession>A0A183V7S2</accession>
<dbReference type="InterPro" id="IPR001478">
    <property type="entry name" value="PDZ"/>
</dbReference>
<evidence type="ECO:0000313" key="6">
    <source>
        <dbReference type="Proteomes" id="UP000050794"/>
    </source>
</evidence>
<evidence type="ECO:0000256" key="2">
    <source>
        <dbReference type="ARBA" id="ARBA00022475"/>
    </source>
</evidence>
<feature type="domain" description="PDZ" evidence="4">
    <location>
        <begin position="18"/>
        <end position="98"/>
    </location>
</feature>
<dbReference type="CDD" id="cd06768">
    <property type="entry name" value="PDZ_NHERF-like"/>
    <property type="match status" value="1"/>
</dbReference>
<dbReference type="PROSITE" id="PS50106">
    <property type="entry name" value="PDZ"/>
    <property type="match status" value="1"/>
</dbReference>
<name>A0A183V7S2_TOXCA</name>
<dbReference type="Gene3D" id="2.30.42.10">
    <property type="match status" value="1"/>
</dbReference>
<dbReference type="GO" id="GO:0043495">
    <property type="term" value="F:protein-membrane adaptor activity"/>
    <property type="evidence" value="ECO:0007669"/>
    <property type="project" value="TreeGrafter"/>
</dbReference>
<dbReference type="GO" id="GO:0072659">
    <property type="term" value="P:protein localization to plasma membrane"/>
    <property type="evidence" value="ECO:0007669"/>
    <property type="project" value="TreeGrafter"/>
</dbReference>
<dbReference type="InterPro" id="IPR051067">
    <property type="entry name" value="NHER"/>
</dbReference>
<dbReference type="GO" id="GO:0016324">
    <property type="term" value="C:apical plasma membrane"/>
    <property type="evidence" value="ECO:0007669"/>
    <property type="project" value="TreeGrafter"/>
</dbReference>
<reference evidence="7" key="1">
    <citation type="submission" date="2016-06" db="UniProtKB">
        <authorList>
            <consortium name="WormBaseParasite"/>
        </authorList>
    </citation>
    <scope>IDENTIFICATION</scope>
</reference>
<sequence length="132" mass="14732">MRTMSVDIPKDAPSPRLCLVVKTNSSQEYGYNLHAERGKPQFIGTVDPDSPADRAGLRPGDRIFAVNGHSIIGENHKQVVQRIKENPLQCELLVISEDGADWYKEHNIPVTLSLPNIVRSATSYLVLLCDFF</sequence>
<keyword evidence="2" id="KW-1003">Cell membrane</keyword>